<dbReference type="PANTHER" id="PTHR43060">
    <property type="entry name" value="3-HYDROXYISOBUTYRATE DEHYDROGENASE-LIKE 1, MITOCHONDRIAL-RELATED"/>
    <property type="match status" value="1"/>
</dbReference>
<evidence type="ECO:0000256" key="3">
    <source>
        <dbReference type="PIRSR" id="PIRSR000103-1"/>
    </source>
</evidence>
<reference evidence="6 7" key="1">
    <citation type="submission" date="2018-10" db="EMBL/GenBank/DDBJ databases">
        <title>Histidinibacterium lentulum gen. nov., sp. nov., a marine bacterium from the culture broth of Picochlorum sp. 122.</title>
        <authorList>
            <person name="Wang G."/>
        </authorList>
    </citation>
    <scope>NUCLEOTIDE SEQUENCE [LARGE SCALE GENOMIC DNA]</scope>
    <source>
        <strain evidence="6 7">B17</strain>
    </source>
</reference>
<comment type="caution">
    <text evidence="6">The sequence shown here is derived from an EMBL/GenBank/DDBJ whole genome shotgun (WGS) entry which is preliminary data.</text>
</comment>
<protein>
    <submittedName>
        <fullName evidence="6">NAD(P)-dependent oxidoreductase</fullName>
    </submittedName>
</protein>
<dbReference type="InterPro" id="IPR008927">
    <property type="entry name" value="6-PGluconate_DH-like_C_sf"/>
</dbReference>
<evidence type="ECO:0000313" key="6">
    <source>
        <dbReference type="EMBL" id="ROT99115.1"/>
    </source>
</evidence>
<dbReference type="AlphaFoldDB" id="A0A3N2QVQ0"/>
<feature type="active site" evidence="3">
    <location>
        <position position="161"/>
    </location>
</feature>
<dbReference type="RefSeq" id="WP_123643142.1">
    <property type="nucleotide sequence ID" value="NZ_ML119088.1"/>
</dbReference>
<organism evidence="6 7">
    <name type="scientific">Histidinibacterium lentulum</name>
    <dbReference type="NCBI Taxonomy" id="2480588"/>
    <lineage>
        <taxon>Bacteria</taxon>
        <taxon>Pseudomonadati</taxon>
        <taxon>Pseudomonadota</taxon>
        <taxon>Alphaproteobacteria</taxon>
        <taxon>Rhodobacterales</taxon>
        <taxon>Paracoccaceae</taxon>
        <taxon>Histidinibacterium</taxon>
    </lineage>
</organism>
<feature type="domain" description="3-hydroxyisobutyrate dehydrogenase-like NAD-binding" evidence="5">
    <location>
        <begin position="155"/>
        <end position="239"/>
    </location>
</feature>
<dbReference type="GO" id="GO:0051287">
    <property type="term" value="F:NAD binding"/>
    <property type="evidence" value="ECO:0007669"/>
    <property type="project" value="InterPro"/>
</dbReference>
<evidence type="ECO:0000256" key="2">
    <source>
        <dbReference type="ARBA" id="ARBA00023027"/>
    </source>
</evidence>
<dbReference type="SUPFAM" id="SSF48179">
    <property type="entry name" value="6-phosphogluconate dehydrogenase C-terminal domain-like"/>
    <property type="match status" value="1"/>
</dbReference>
<feature type="domain" description="6-phosphogluconate dehydrogenase NADP-binding" evidence="4">
    <location>
        <begin position="4"/>
        <end position="149"/>
    </location>
</feature>
<dbReference type="Proteomes" id="UP000268016">
    <property type="component" value="Unassembled WGS sequence"/>
</dbReference>
<proteinExistence type="predicted"/>
<dbReference type="SUPFAM" id="SSF51735">
    <property type="entry name" value="NAD(P)-binding Rossmann-fold domains"/>
    <property type="match status" value="1"/>
</dbReference>
<sequence>MEPVGIAGCGTMGRPMLEALLDAGVDARGFDIRKIGHPAVTTDVAAFARGLATCLTVVRDEAETEALLFTDQALGSAPDLRTLVICSTLPPSYVRGLAPRLPHLDLVDAPMSGAEIGAVERTLSFMPGGDPATVARLMPLFRAMGRSVHPMGAFGMGILAKVLNNFVLSASVAATRTALDWADAADLPEAALLDLIEASTGRNWFASGRDDIEFFRDGFAPGNTIGILEKDVRCALDAAPGDADRQLAETLRASLRALTPRAAPRA</sequence>
<keyword evidence="1" id="KW-0560">Oxidoreductase</keyword>
<dbReference type="PANTHER" id="PTHR43060:SF15">
    <property type="entry name" value="3-HYDROXYISOBUTYRATE DEHYDROGENASE-LIKE 1, MITOCHONDRIAL-RELATED"/>
    <property type="match status" value="1"/>
</dbReference>
<evidence type="ECO:0000256" key="1">
    <source>
        <dbReference type="ARBA" id="ARBA00023002"/>
    </source>
</evidence>
<evidence type="ECO:0000313" key="7">
    <source>
        <dbReference type="Proteomes" id="UP000268016"/>
    </source>
</evidence>
<evidence type="ECO:0000259" key="4">
    <source>
        <dbReference type="Pfam" id="PF03446"/>
    </source>
</evidence>
<keyword evidence="7" id="KW-1185">Reference proteome</keyword>
<dbReference type="GO" id="GO:0016491">
    <property type="term" value="F:oxidoreductase activity"/>
    <property type="evidence" value="ECO:0007669"/>
    <property type="project" value="UniProtKB-KW"/>
</dbReference>
<accession>A0A3N2QVQ0</accession>
<dbReference type="OrthoDB" id="9812907at2"/>
<keyword evidence="2" id="KW-0520">NAD</keyword>
<dbReference type="Gene3D" id="1.10.1040.10">
    <property type="entry name" value="N-(1-d-carboxylethyl)-l-norvaline Dehydrogenase, domain 2"/>
    <property type="match status" value="1"/>
</dbReference>
<dbReference type="Pfam" id="PF14833">
    <property type="entry name" value="NAD_binding_11"/>
    <property type="match status" value="1"/>
</dbReference>
<dbReference type="InterPro" id="IPR006115">
    <property type="entry name" value="6PGDH_NADP-bd"/>
</dbReference>
<dbReference type="InterPro" id="IPR029154">
    <property type="entry name" value="HIBADH-like_NADP-bd"/>
</dbReference>
<dbReference type="GO" id="GO:0050661">
    <property type="term" value="F:NADP binding"/>
    <property type="evidence" value="ECO:0007669"/>
    <property type="project" value="InterPro"/>
</dbReference>
<evidence type="ECO:0000259" key="5">
    <source>
        <dbReference type="Pfam" id="PF14833"/>
    </source>
</evidence>
<dbReference type="InterPro" id="IPR015815">
    <property type="entry name" value="HIBADH-related"/>
</dbReference>
<dbReference type="InterPro" id="IPR036291">
    <property type="entry name" value="NAD(P)-bd_dom_sf"/>
</dbReference>
<dbReference type="Pfam" id="PF03446">
    <property type="entry name" value="NAD_binding_2"/>
    <property type="match status" value="1"/>
</dbReference>
<gene>
    <name evidence="6" type="ORF">EAT49_15140</name>
</gene>
<dbReference type="Gene3D" id="3.40.50.720">
    <property type="entry name" value="NAD(P)-binding Rossmann-like Domain"/>
    <property type="match status" value="1"/>
</dbReference>
<dbReference type="PIRSF" id="PIRSF000103">
    <property type="entry name" value="HIBADH"/>
    <property type="match status" value="1"/>
</dbReference>
<name>A0A3N2QVQ0_9RHOB</name>
<dbReference type="InterPro" id="IPR013328">
    <property type="entry name" value="6PGD_dom2"/>
</dbReference>
<dbReference type="EMBL" id="RDRB01000008">
    <property type="protein sequence ID" value="ROT99115.1"/>
    <property type="molecule type" value="Genomic_DNA"/>
</dbReference>